<feature type="domain" description="J" evidence="3">
    <location>
        <begin position="4"/>
        <end position="70"/>
    </location>
</feature>
<dbReference type="Proteomes" id="UP000268093">
    <property type="component" value="Unassembled WGS sequence"/>
</dbReference>
<dbReference type="AlphaFoldDB" id="A0A433A2D4"/>
<dbReference type="Gene3D" id="1.10.287.110">
    <property type="entry name" value="DnaJ domain"/>
    <property type="match status" value="1"/>
</dbReference>
<reference evidence="4 5" key="1">
    <citation type="journal article" date="2018" name="New Phytol.">
        <title>Phylogenomics of Endogonaceae and evolution of mycorrhizas within Mucoromycota.</title>
        <authorList>
            <person name="Chang Y."/>
            <person name="Desiro A."/>
            <person name="Na H."/>
            <person name="Sandor L."/>
            <person name="Lipzen A."/>
            <person name="Clum A."/>
            <person name="Barry K."/>
            <person name="Grigoriev I.V."/>
            <person name="Martin F.M."/>
            <person name="Stajich J.E."/>
            <person name="Smith M.E."/>
            <person name="Bonito G."/>
            <person name="Spatafora J.W."/>
        </authorList>
    </citation>
    <scope>NUCLEOTIDE SEQUENCE [LARGE SCALE GENOMIC DNA]</scope>
    <source>
        <strain evidence="4 5">GMNB39</strain>
    </source>
</reference>
<dbReference type="EMBL" id="RBNI01019458">
    <property type="protein sequence ID" value="RUO96844.1"/>
    <property type="molecule type" value="Genomic_DNA"/>
</dbReference>
<name>A0A433A2D4_9FUNG</name>
<dbReference type="InterPro" id="IPR051339">
    <property type="entry name" value="DnaJ_subfamily_B"/>
</dbReference>
<evidence type="ECO:0000256" key="2">
    <source>
        <dbReference type="SAM" id="MobiDB-lite"/>
    </source>
</evidence>
<dbReference type="InterPro" id="IPR018253">
    <property type="entry name" value="DnaJ_domain_CS"/>
</dbReference>
<organism evidence="4 5">
    <name type="scientific">Jimgerdemannia flammicorona</name>
    <dbReference type="NCBI Taxonomy" id="994334"/>
    <lineage>
        <taxon>Eukaryota</taxon>
        <taxon>Fungi</taxon>
        <taxon>Fungi incertae sedis</taxon>
        <taxon>Mucoromycota</taxon>
        <taxon>Mucoromycotina</taxon>
        <taxon>Endogonomycetes</taxon>
        <taxon>Endogonales</taxon>
        <taxon>Endogonaceae</taxon>
        <taxon>Jimgerdemannia</taxon>
    </lineage>
</organism>
<dbReference type="PROSITE" id="PS00636">
    <property type="entry name" value="DNAJ_1"/>
    <property type="match status" value="1"/>
</dbReference>
<dbReference type="PANTHER" id="PTHR24078:SF553">
    <property type="entry name" value="DNAJ HOMOLOG SUBFAMILY B MEMBER 5"/>
    <property type="match status" value="1"/>
</dbReference>
<evidence type="ECO:0000313" key="5">
    <source>
        <dbReference type="Proteomes" id="UP000268093"/>
    </source>
</evidence>
<proteinExistence type="predicted"/>
<dbReference type="PROSITE" id="PS50076">
    <property type="entry name" value="DNAJ_2"/>
    <property type="match status" value="1"/>
</dbReference>
<gene>
    <name evidence="4" type="ORF">BC936DRAFT_141365</name>
</gene>
<dbReference type="Pfam" id="PF00226">
    <property type="entry name" value="DnaJ"/>
    <property type="match status" value="1"/>
</dbReference>
<dbReference type="PRINTS" id="PR00625">
    <property type="entry name" value="JDOMAIN"/>
</dbReference>
<dbReference type="GO" id="GO:0006457">
    <property type="term" value="P:protein folding"/>
    <property type="evidence" value="ECO:0007669"/>
    <property type="project" value="InterPro"/>
</dbReference>
<evidence type="ECO:0000259" key="3">
    <source>
        <dbReference type="PROSITE" id="PS50076"/>
    </source>
</evidence>
<dbReference type="InterPro" id="IPR008971">
    <property type="entry name" value="HSP40/DnaJ_pept-bd"/>
</dbReference>
<dbReference type="SUPFAM" id="SSF46565">
    <property type="entry name" value="Chaperone J-domain"/>
    <property type="match status" value="1"/>
</dbReference>
<dbReference type="GO" id="GO:0051082">
    <property type="term" value="F:unfolded protein binding"/>
    <property type="evidence" value="ECO:0007669"/>
    <property type="project" value="InterPro"/>
</dbReference>
<sequence>MGKNYYATLNVLRDANIDDIKKAYKAQALKWHPDRNPDNKDLADKNFKELGEAYEVLSDPDKRAIYDKYGEEGLKSGHATASDGTTSNRTSNPVYNFGSFFEKYIPSNPEEIFIRLGAKMASAGTRGQLDRNDIYHGIKLGTKIFSAYNKGQERIKEDKATDDEVYDFGTPATASSSTRNPSAPPPPPMIYPLACSLEDLYRGKIKKIKFAGEGMPVPRGGGRKGDLYVNYRVKVPESLPKGLKETKKAEEQNAT</sequence>
<feature type="compositionally biased region" description="Low complexity" evidence="2">
    <location>
        <begin position="170"/>
        <end position="181"/>
    </location>
</feature>
<dbReference type="PANTHER" id="PTHR24078">
    <property type="entry name" value="DNAJ HOMOLOG SUBFAMILY C MEMBER"/>
    <property type="match status" value="1"/>
</dbReference>
<dbReference type="Gene3D" id="2.60.260.20">
    <property type="entry name" value="Urease metallochaperone UreE, N-terminal domain"/>
    <property type="match status" value="1"/>
</dbReference>
<evidence type="ECO:0000256" key="1">
    <source>
        <dbReference type="ARBA" id="ARBA00023186"/>
    </source>
</evidence>
<comment type="caution">
    <text evidence="4">The sequence shown here is derived from an EMBL/GenBank/DDBJ whole genome shotgun (WGS) entry which is preliminary data.</text>
</comment>
<protein>
    <submittedName>
        <fullName evidence="4">DnaJ domain-containing protein</fullName>
    </submittedName>
</protein>
<dbReference type="GO" id="GO:0006413">
    <property type="term" value="P:translational initiation"/>
    <property type="evidence" value="ECO:0007669"/>
    <property type="project" value="TreeGrafter"/>
</dbReference>
<dbReference type="GO" id="GO:0005829">
    <property type="term" value="C:cytosol"/>
    <property type="evidence" value="ECO:0007669"/>
    <property type="project" value="TreeGrafter"/>
</dbReference>
<keyword evidence="5" id="KW-1185">Reference proteome</keyword>
<keyword evidence="1" id="KW-0143">Chaperone</keyword>
<dbReference type="InterPro" id="IPR001623">
    <property type="entry name" value="DnaJ_domain"/>
</dbReference>
<dbReference type="OrthoDB" id="10250354at2759"/>
<dbReference type="CDD" id="cd06257">
    <property type="entry name" value="DnaJ"/>
    <property type="match status" value="1"/>
</dbReference>
<feature type="region of interest" description="Disordered" evidence="2">
    <location>
        <begin position="156"/>
        <end position="189"/>
    </location>
</feature>
<dbReference type="SMART" id="SM00271">
    <property type="entry name" value="DnaJ"/>
    <property type="match status" value="1"/>
</dbReference>
<dbReference type="GO" id="GO:0051087">
    <property type="term" value="F:protein-folding chaperone binding"/>
    <property type="evidence" value="ECO:0007669"/>
    <property type="project" value="TreeGrafter"/>
</dbReference>
<dbReference type="SUPFAM" id="SSF49493">
    <property type="entry name" value="HSP40/DnaJ peptide-binding domain"/>
    <property type="match status" value="1"/>
</dbReference>
<accession>A0A433A2D4</accession>
<evidence type="ECO:0000313" key="4">
    <source>
        <dbReference type="EMBL" id="RUO96844.1"/>
    </source>
</evidence>
<dbReference type="InterPro" id="IPR036869">
    <property type="entry name" value="J_dom_sf"/>
</dbReference>